<evidence type="ECO:0000256" key="3">
    <source>
        <dbReference type="SAM" id="MobiDB-lite"/>
    </source>
</evidence>
<keyword evidence="6" id="KW-1185">Reference proteome</keyword>
<dbReference type="Pfam" id="PF00379">
    <property type="entry name" value="Chitin_bind_4"/>
    <property type="match status" value="1"/>
</dbReference>
<feature type="signal peptide" evidence="4">
    <location>
        <begin position="1"/>
        <end position="20"/>
    </location>
</feature>
<dbReference type="PANTHER" id="PTHR12236:SF18">
    <property type="entry name" value="CUTICULAR PROTEIN 66D"/>
    <property type="match status" value="1"/>
</dbReference>
<evidence type="ECO:0000256" key="2">
    <source>
        <dbReference type="PROSITE-ProRule" id="PRU00497"/>
    </source>
</evidence>
<dbReference type="PANTHER" id="PTHR12236">
    <property type="entry name" value="STRUCTURAL CONTITUENT OF CUTICLE"/>
    <property type="match status" value="1"/>
</dbReference>
<evidence type="ECO:0000313" key="6">
    <source>
        <dbReference type="Proteomes" id="UP000198287"/>
    </source>
</evidence>
<evidence type="ECO:0000313" key="5">
    <source>
        <dbReference type="EMBL" id="OXA50818.1"/>
    </source>
</evidence>
<protein>
    <submittedName>
        <fullName evidence="5">Cuticle protein</fullName>
    </submittedName>
</protein>
<reference evidence="5 6" key="1">
    <citation type="submission" date="2015-12" db="EMBL/GenBank/DDBJ databases">
        <title>The genome of Folsomia candida.</title>
        <authorList>
            <person name="Faddeeva A."/>
            <person name="Derks M.F."/>
            <person name="Anvar Y."/>
            <person name="Smit S."/>
            <person name="Van Straalen N."/>
            <person name="Roelofs D."/>
        </authorList>
    </citation>
    <scope>NUCLEOTIDE SEQUENCE [LARGE SCALE GENOMIC DNA]</scope>
    <source>
        <strain evidence="5 6">VU population</strain>
        <tissue evidence="5">Whole body</tissue>
    </source>
</reference>
<keyword evidence="1 2" id="KW-0193">Cuticle</keyword>
<dbReference type="PROSITE" id="PS51155">
    <property type="entry name" value="CHIT_BIND_RR_2"/>
    <property type="match status" value="1"/>
</dbReference>
<dbReference type="AlphaFoldDB" id="A0A226E0N4"/>
<keyword evidence="4" id="KW-0732">Signal</keyword>
<dbReference type="InterPro" id="IPR000618">
    <property type="entry name" value="Insect_cuticle"/>
</dbReference>
<dbReference type="PROSITE" id="PS51257">
    <property type="entry name" value="PROKAR_LIPOPROTEIN"/>
    <property type="match status" value="1"/>
</dbReference>
<evidence type="ECO:0000256" key="1">
    <source>
        <dbReference type="ARBA" id="ARBA00022460"/>
    </source>
</evidence>
<name>A0A226E0N4_FOLCA</name>
<feature type="region of interest" description="Disordered" evidence="3">
    <location>
        <begin position="279"/>
        <end position="302"/>
    </location>
</feature>
<dbReference type="GO" id="GO:0005615">
    <property type="term" value="C:extracellular space"/>
    <property type="evidence" value="ECO:0007669"/>
    <property type="project" value="TreeGrafter"/>
</dbReference>
<dbReference type="GO" id="GO:0031012">
    <property type="term" value="C:extracellular matrix"/>
    <property type="evidence" value="ECO:0007669"/>
    <property type="project" value="TreeGrafter"/>
</dbReference>
<proteinExistence type="predicted"/>
<dbReference type="OrthoDB" id="8194276at2759"/>
<dbReference type="EMBL" id="LNIX01000008">
    <property type="protein sequence ID" value="OXA50818.1"/>
    <property type="molecule type" value="Genomic_DNA"/>
</dbReference>
<evidence type="ECO:0000256" key="4">
    <source>
        <dbReference type="SAM" id="SignalP"/>
    </source>
</evidence>
<dbReference type="Proteomes" id="UP000198287">
    <property type="component" value="Unassembled WGS sequence"/>
</dbReference>
<sequence length="338" mass="36068">MGSGLKILVLTVGMISLGSCQYEQQVSPYTASRGGGPAYRAIPRLVGVKVGDDDGDEYLVGAEGRNVRITARPPVFYGGSGSGGSAGLADVGQGGPSPVSYAYVQQPGDPLPVVRRIRVNNNNPSPAATYASPATSPYQGVPVQYAHTVPAVATYRPAPVAAYSPAAQVSQQHHVTGQYRPVAYAPQPQYYAAAPAPQVAAAPRQKVVQLAPRPVLKAQKDDELTNYQNRQETRDGGVTKGSYSVVDPDGYVRTVTYEASSKGGFQAKVTREPTDVKIKFPVPTPAPEQTEGGKLRGQQPGQQLYQYAPTTPVQYATAGQYVPRRYPHRLAPQQYVQQ</sequence>
<dbReference type="InterPro" id="IPR051217">
    <property type="entry name" value="Insect_Cuticle_Struc_Prot"/>
</dbReference>
<feature type="region of interest" description="Disordered" evidence="3">
    <location>
        <begin position="219"/>
        <end position="242"/>
    </location>
</feature>
<comment type="caution">
    <text evidence="5">The sequence shown here is derived from an EMBL/GenBank/DDBJ whole genome shotgun (WGS) entry which is preliminary data.</text>
</comment>
<dbReference type="GO" id="GO:0042302">
    <property type="term" value="F:structural constituent of cuticle"/>
    <property type="evidence" value="ECO:0007669"/>
    <property type="project" value="UniProtKB-UniRule"/>
</dbReference>
<organism evidence="5 6">
    <name type="scientific">Folsomia candida</name>
    <name type="common">Springtail</name>
    <dbReference type="NCBI Taxonomy" id="158441"/>
    <lineage>
        <taxon>Eukaryota</taxon>
        <taxon>Metazoa</taxon>
        <taxon>Ecdysozoa</taxon>
        <taxon>Arthropoda</taxon>
        <taxon>Hexapoda</taxon>
        <taxon>Collembola</taxon>
        <taxon>Entomobryomorpha</taxon>
        <taxon>Isotomoidea</taxon>
        <taxon>Isotomidae</taxon>
        <taxon>Proisotominae</taxon>
        <taxon>Folsomia</taxon>
    </lineage>
</organism>
<gene>
    <name evidence="5" type="ORF">Fcan01_14284</name>
</gene>
<accession>A0A226E0N4</accession>
<feature type="chain" id="PRO_5011991089" evidence="4">
    <location>
        <begin position="21"/>
        <end position="338"/>
    </location>
</feature>